<dbReference type="AlphaFoldDB" id="A0A1H6G5V1"/>
<name>A0A1H6G5V1_9EURY</name>
<dbReference type="Pfam" id="PF01636">
    <property type="entry name" value="APH"/>
    <property type="match status" value="1"/>
</dbReference>
<dbReference type="Gene3D" id="3.90.1200.10">
    <property type="match status" value="1"/>
</dbReference>
<dbReference type="GO" id="GO:0016301">
    <property type="term" value="F:kinase activity"/>
    <property type="evidence" value="ECO:0007669"/>
    <property type="project" value="UniProtKB-KW"/>
</dbReference>
<dbReference type="InterPro" id="IPR002575">
    <property type="entry name" value="Aminoglycoside_PTrfase"/>
</dbReference>
<keyword evidence="2" id="KW-0418">Kinase</keyword>
<feature type="domain" description="Aminoglycoside phosphotransferase" evidence="1">
    <location>
        <begin position="34"/>
        <end position="260"/>
    </location>
</feature>
<dbReference type="CDD" id="cd05154">
    <property type="entry name" value="ACAD10_11_N-like"/>
    <property type="match status" value="1"/>
</dbReference>
<dbReference type="InterPro" id="IPR041726">
    <property type="entry name" value="ACAD10_11_N"/>
</dbReference>
<dbReference type="RefSeq" id="WP_090507844.1">
    <property type="nucleotide sequence ID" value="NZ_FNWL01000003.1"/>
</dbReference>
<dbReference type="EMBL" id="FNWL01000003">
    <property type="protein sequence ID" value="SEH17245.1"/>
    <property type="molecule type" value="Genomic_DNA"/>
</dbReference>
<dbReference type="Proteomes" id="UP000199112">
    <property type="component" value="Unassembled WGS sequence"/>
</dbReference>
<sequence>MTLEVDDITGELAAYLSGRLADDDVTVTDLERHTEGWSRQTMSFTATWTDDGTERSKRLVARVDPSYEEDRTFDYRNDIQTEFETMQSVYEADVDVPVPETHWFEADQSVLGGPFFLVGHRHGTAPVTWNPRDRQSLYDSWDREGKPLPNHFVDVIANIHELDGDDVPCLETKDPQTVVDETLALQRRSFEEMNLVNEPAVNEVISWLEANKPAVPETTLVHGDLRVGNMLLHEESISAVLDWEMSAISDPMFDLAYCSLKYFAGKLVDPIERPNLAGSIVDREWFYDEYEKRTGRTVDPERLRYWQVFGAFRMMNSGVSGAYRYHTGESDDVRTAWFQYIIPGLIEDMLDLIEADRT</sequence>
<keyword evidence="2" id="KW-0808">Transferase</keyword>
<gene>
    <name evidence="2" type="ORF">SAMN04487967_3082</name>
</gene>
<dbReference type="OrthoDB" id="350437at2157"/>
<reference evidence="3" key="1">
    <citation type="submission" date="2016-10" db="EMBL/GenBank/DDBJ databases">
        <authorList>
            <person name="Varghese N."/>
            <person name="Submissions S."/>
        </authorList>
    </citation>
    <scope>NUCLEOTIDE SEQUENCE [LARGE SCALE GENOMIC DNA]</scope>
    <source>
        <strain evidence="3">CGMCC 1.8981</strain>
    </source>
</reference>
<dbReference type="Gene3D" id="3.30.200.20">
    <property type="entry name" value="Phosphorylase Kinase, domain 1"/>
    <property type="match status" value="1"/>
</dbReference>
<keyword evidence="3" id="KW-1185">Reference proteome</keyword>
<protein>
    <submittedName>
        <fullName evidence="2">Predicted kinase, aminoglycoside phosphotransferase (APT) family</fullName>
    </submittedName>
</protein>
<organism evidence="2 3">
    <name type="scientific">Natronorubrum sediminis</name>
    <dbReference type="NCBI Taxonomy" id="640943"/>
    <lineage>
        <taxon>Archaea</taxon>
        <taxon>Methanobacteriati</taxon>
        <taxon>Methanobacteriota</taxon>
        <taxon>Stenosarchaea group</taxon>
        <taxon>Halobacteria</taxon>
        <taxon>Halobacteriales</taxon>
        <taxon>Natrialbaceae</taxon>
        <taxon>Natronorubrum</taxon>
    </lineage>
</organism>
<proteinExistence type="predicted"/>
<dbReference type="SUPFAM" id="SSF56112">
    <property type="entry name" value="Protein kinase-like (PK-like)"/>
    <property type="match status" value="1"/>
</dbReference>
<dbReference type="PANTHER" id="PTHR21310">
    <property type="entry name" value="AMINOGLYCOSIDE PHOSPHOTRANSFERASE-RELATED-RELATED"/>
    <property type="match status" value="1"/>
</dbReference>
<evidence type="ECO:0000313" key="3">
    <source>
        <dbReference type="Proteomes" id="UP000199112"/>
    </source>
</evidence>
<accession>A0A1H6G5V1</accession>
<dbReference type="InterPro" id="IPR051678">
    <property type="entry name" value="AGP_Transferase"/>
</dbReference>
<dbReference type="InterPro" id="IPR011009">
    <property type="entry name" value="Kinase-like_dom_sf"/>
</dbReference>
<dbReference type="PANTHER" id="PTHR21310:SF40">
    <property type="entry name" value="AMINOGLYCOSIDE PHOSPHOTRANSFERASE DOMAIN-CONTAINING PROTEIN-RELATED"/>
    <property type="match status" value="1"/>
</dbReference>
<evidence type="ECO:0000259" key="1">
    <source>
        <dbReference type="Pfam" id="PF01636"/>
    </source>
</evidence>
<evidence type="ECO:0000313" key="2">
    <source>
        <dbReference type="EMBL" id="SEH17245.1"/>
    </source>
</evidence>